<feature type="signal peptide" evidence="1">
    <location>
        <begin position="1"/>
        <end position="19"/>
    </location>
</feature>
<name>A0A0L8AJ61_9BACT</name>
<dbReference type="EMBL" id="JSVA01000015">
    <property type="protein sequence ID" value="KOF02190.1"/>
    <property type="molecule type" value="Genomic_DNA"/>
</dbReference>
<proteinExistence type="predicted"/>
<comment type="caution">
    <text evidence="2">The sequence shown here is derived from an EMBL/GenBank/DDBJ whole genome shotgun (WGS) entry which is preliminary data.</text>
</comment>
<dbReference type="PATRIC" id="fig|1566026.4.peg.939"/>
<protein>
    <recommendedName>
        <fullName evidence="4">DUF4390 domain-containing protein</fullName>
    </recommendedName>
</protein>
<keyword evidence="1" id="KW-0732">Signal</keyword>
<sequence>MQRLLITSFLILLSINAFSQKTWEHKGITMTQLDTLGDGYEALRGSFIIKNSSIYEVMNLILDVDGYDWVEGESKSKMLLVDKQDSSFTFDFFVDIPWLFVKKTGRVKVDVRYENETFYTRSTQIKEYNRNEDYDLVNFYSAQWKLQKHGANDVKVNYLGVYQDQKMVINLNSIIISRIRKRLSGTLYNLKVRASEKVNPVQSLAWPMEKANTKFKSDRNQ</sequence>
<evidence type="ECO:0000313" key="3">
    <source>
        <dbReference type="Proteomes" id="UP000036908"/>
    </source>
</evidence>
<accession>A0A0L8AJ61</accession>
<evidence type="ECO:0000313" key="2">
    <source>
        <dbReference type="EMBL" id="KOF02190.1"/>
    </source>
</evidence>
<feature type="chain" id="PRO_5005580091" description="DUF4390 domain-containing protein" evidence="1">
    <location>
        <begin position="20"/>
        <end position="221"/>
    </location>
</feature>
<dbReference type="RefSeq" id="WP_053224210.1">
    <property type="nucleotide sequence ID" value="NZ_JSVA01000015.1"/>
</dbReference>
<evidence type="ECO:0008006" key="4">
    <source>
        <dbReference type="Google" id="ProtNLM"/>
    </source>
</evidence>
<keyword evidence="3" id="KW-1185">Reference proteome</keyword>
<evidence type="ECO:0000256" key="1">
    <source>
        <dbReference type="SAM" id="SignalP"/>
    </source>
</evidence>
<gene>
    <name evidence="2" type="ORF">OB69_13205</name>
</gene>
<dbReference type="OrthoDB" id="983019at2"/>
<organism evidence="2 3">
    <name type="scientific">Roseivirga seohaensis subsp. aquiponti</name>
    <dbReference type="NCBI Taxonomy" id="1566026"/>
    <lineage>
        <taxon>Bacteria</taxon>
        <taxon>Pseudomonadati</taxon>
        <taxon>Bacteroidota</taxon>
        <taxon>Cytophagia</taxon>
        <taxon>Cytophagales</taxon>
        <taxon>Roseivirgaceae</taxon>
        <taxon>Roseivirga</taxon>
    </lineage>
</organism>
<reference evidence="3" key="1">
    <citation type="submission" date="2014-11" db="EMBL/GenBank/DDBJ databases">
        <title>Genome sequencing of Roseivirga sp. D-25.</title>
        <authorList>
            <person name="Selvaratnam C."/>
            <person name="Thevarajoo S."/>
            <person name="Goh K.M."/>
            <person name="Eee R."/>
            <person name="Chan K.-G."/>
            <person name="Chong C.S."/>
        </authorList>
    </citation>
    <scope>NUCLEOTIDE SEQUENCE [LARGE SCALE GENOMIC DNA]</scope>
    <source>
        <strain evidence="3">D-25</strain>
    </source>
</reference>
<dbReference type="Proteomes" id="UP000036908">
    <property type="component" value="Unassembled WGS sequence"/>
</dbReference>
<dbReference type="AlphaFoldDB" id="A0A0L8AJ61"/>